<reference evidence="2" key="1">
    <citation type="submission" date="2021-02" db="EMBL/GenBank/DDBJ databases">
        <authorList>
            <person name="Nowell W R."/>
        </authorList>
    </citation>
    <scope>NUCLEOTIDE SEQUENCE</scope>
    <source>
        <strain evidence="2">Ploen Becks lab</strain>
    </source>
</reference>
<evidence type="ECO:0000313" key="2">
    <source>
        <dbReference type="EMBL" id="CAF0755101.1"/>
    </source>
</evidence>
<sequence>MNFPILIFNFWFLTLKINCDDEGISKNELESPQGLHGNPKFNHSYYRKNLDIKQIPNISGPSNSYLENEIKIQKMIKSNKLNIFNFSEPSLNKLEKLIQIKSKNNYAYKNKAVKMEPSISLIENEFERNDPLFKRKLTSTNGFNLSEIGPLFGDLAKVIKIPFENKFESKRLKVFLPGYESFHGEIAHNNQFYQHNKSSSDFLTQGKGADINDFKKWIEKESKVSRLERFKQLHEEFSKLGNQKVHEHDFEDLHMTPNTRHIAKLEIAIKQIELEEEQRKLKNRQEL</sequence>
<gene>
    <name evidence="2" type="ORF">OXX778_LOCUS4128</name>
</gene>
<accession>A0A813PXF7</accession>
<keyword evidence="1" id="KW-0732">Signal</keyword>
<evidence type="ECO:0000256" key="1">
    <source>
        <dbReference type="SAM" id="SignalP"/>
    </source>
</evidence>
<feature type="signal peptide" evidence="1">
    <location>
        <begin position="1"/>
        <end position="19"/>
    </location>
</feature>
<protein>
    <submittedName>
        <fullName evidence="2">Uncharacterized protein</fullName>
    </submittedName>
</protein>
<dbReference type="AlphaFoldDB" id="A0A813PXF7"/>
<proteinExistence type="predicted"/>
<dbReference type="Proteomes" id="UP000663879">
    <property type="component" value="Unassembled WGS sequence"/>
</dbReference>
<organism evidence="2 3">
    <name type="scientific">Brachionus calyciflorus</name>
    <dbReference type="NCBI Taxonomy" id="104777"/>
    <lineage>
        <taxon>Eukaryota</taxon>
        <taxon>Metazoa</taxon>
        <taxon>Spiralia</taxon>
        <taxon>Gnathifera</taxon>
        <taxon>Rotifera</taxon>
        <taxon>Eurotatoria</taxon>
        <taxon>Monogononta</taxon>
        <taxon>Pseudotrocha</taxon>
        <taxon>Ploima</taxon>
        <taxon>Brachionidae</taxon>
        <taxon>Brachionus</taxon>
    </lineage>
</organism>
<feature type="chain" id="PRO_5032495802" evidence="1">
    <location>
        <begin position="20"/>
        <end position="287"/>
    </location>
</feature>
<comment type="caution">
    <text evidence="2">The sequence shown here is derived from an EMBL/GenBank/DDBJ whole genome shotgun (WGS) entry which is preliminary data.</text>
</comment>
<name>A0A813PXF7_9BILA</name>
<evidence type="ECO:0000313" key="3">
    <source>
        <dbReference type="Proteomes" id="UP000663879"/>
    </source>
</evidence>
<keyword evidence="3" id="KW-1185">Reference proteome</keyword>
<dbReference type="EMBL" id="CAJNOC010000394">
    <property type="protein sequence ID" value="CAF0755101.1"/>
    <property type="molecule type" value="Genomic_DNA"/>
</dbReference>